<sequence length="271" mass="30263">MWSAAAVRAPAVSAPWRRGRSNPARTSVVVRLGKWPKVIGGVRSWRGIKFDEFSFEVKKCGDGQAAEELMREFLESDGLDHDFCQSAFDTVHLAYKQRRPPEEIALLQDMATMLMRAHRQKVQLPEEFLADALLMSFATKDPEAALSGDADAARRIAEIRAELRRIFVDGKPPEMTGTMGYASDPTVATANQVDLSKFLTHLEKCKARAREDAKWGRSMAAVAIDAGEMAVQEFEDPMEEIAKSKRAFTETADRIEALQEIIKDELFGAKK</sequence>
<dbReference type="GeneID" id="8247347"/>
<organism evidence="1 2">
    <name type="scientific">Micromonas commoda (strain RCC299 / NOUM17 / CCMP2709)</name>
    <name type="common">Picoplanktonic green alga</name>
    <dbReference type="NCBI Taxonomy" id="296587"/>
    <lineage>
        <taxon>Eukaryota</taxon>
        <taxon>Viridiplantae</taxon>
        <taxon>Chlorophyta</taxon>
        <taxon>Mamiellophyceae</taxon>
        <taxon>Mamiellales</taxon>
        <taxon>Mamiellaceae</taxon>
        <taxon>Micromonas</taxon>
    </lineage>
</organism>
<accession>C1EE72</accession>
<dbReference type="AlphaFoldDB" id="C1EE72"/>
<gene>
    <name evidence="1" type="ORF">MICPUN_62523</name>
</gene>
<keyword evidence="2" id="KW-1185">Reference proteome</keyword>
<dbReference type="OMA" id="REDAKWG"/>
<dbReference type="InParanoid" id="C1EE72"/>
<evidence type="ECO:0000313" key="1">
    <source>
        <dbReference type="EMBL" id="ACO66183.1"/>
    </source>
</evidence>
<proteinExistence type="predicted"/>
<evidence type="ECO:0000313" key="2">
    <source>
        <dbReference type="Proteomes" id="UP000002009"/>
    </source>
</evidence>
<dbReference type="RefSeq" id="XP_002504925.1">
    <property type="nucleotide sequence ID" value="XM_002504879.1"/>
</dbReference>
<dbReference type="Proteomes" id="UP000002009">
    <property type="component" value="Chromosome 11"/>
</dbReference>
<name>C1EE72_MICCC</name>
<reference evidence="1 2" key="1">
    <citation type="journal article" date="2009" name="Science">
        <title>Green evolution and dynamic adaptations revealed by genomes of the marine picoeukaryotes Micromonas.</title>
        <authorList>
            <person name="Worden A.Z."/>
            <person name="Lee J.H."/>
            <person name="Mock T."/>
            <person name="Rouze P."/>
            <person name="Simmons M.P."/>
            <person name="Aerts A.L."/>
            <person name="Allen A.E."/>
            <person name="Cuvelier M.L."/>
            <person name="Derelle E."/>
            <person name="Everett M.V."/>
            <person name="Foulon E."/>
            <person name="Grimwood J."/>
            <person name="Gundlach H."/>
            <person name="Henrissat B."/>
            <person name="Napoli C."/>
            <person name="McDonald S.M."/>
            <person name="Parker M.S."/>
            <person name="Rombauts S."/>
            <person name="Salamov A."/>
            <person name="Von Dassow P."/>
            <person name="Badger J.H."/>
            <person name="Coutinho P.M."/>
            <person name="Demir E."/>
            <person name="Dubchak I."/>
            <person name="Gentemann C."/>
            <person name="Eikrem W."/>
            <person name="Gready J.E."/>
            <person name="John U."/>
            <person name="Lanier W."/>
            <person name="Lindquist E.A."/>
            <person name="Lucas S."/>
            <person name="Mayer K.F."/>
            <person name="Moreau H."/>
            <person name="Not F."/>
            <person name="Otillar R."/>
            <person name="Panaud O."/>
            <person name="Pangilinan J."/>
            <person name="Paulsen I."/>
            <person name="Piegu B."/>
            <person name="Poliakov A."/>
            <person name="Robbens S."/>
            <person name="Schmutz J."/>
            <person name="Toulza E."/>
            <person name="Wyss T."/>
            <person name="Zelensky A."/>
            <person name="Zhou K."/>
            <person name="Armbrust E.V."/>
            <person name="Bhattacharya D."/>
            <person name="Goodenough U.W."/>
            <person name="Van de Peer Y."/>
            <person name="Grigoriev I.V."/>
        </authorList>
    </citation>
    <scope>NUCLEOTIDE SEQUENCE [LARGE SCALE GENOMIC DNA]</scope>
    <source>
        <strain evidence="2">RCC299 / NOUM17</strain>
    </source>
</reference>
<protein>
    <submittedName>
        <fullName evidence="1">Uncharacterized protein</fullName>
    </submittedName>
</protein>
<dbReference type="KEGG" id="mis:MICPUN_62523"/>
<dbReference type="OrthoDB" id="10561944at2759"/>
<dbReference type="EMBL" id="CP001330">
    <property type="protein sequence ID" value="ACO66183.1"/>
    <property type="molecule type" value="Genomic_DNA"/>
</dbReference>